<comment type="subcellular location">
    <subcellularLocation>
        <location evidence="1">Cell inner membrane</location>
        <topology evidence="1">Single-pass membrane protein</topology>
    </subcellularLocation>
    <subcellularLocation>
        <location evidence="15">Cell membrane</location>
        <topology evidence="15">Single-pass membrane protein</topology>
    </subcellularLocation>
</comment>
<evidence type="ECO:0000256" key="4">
    <source>
        <dbReference type="ARBA" id="ARBA00022475"/>
    </source>
</evidence>
<dbReference type="PANTHER" id="PTHR33445">
    <property type="entry name" value="ATP SYNTHASE SUBUNIT B', CHLOROPLASTIC"/>
    <property type="match status" value="1"/>
</dbReference>
<accession>A0ABU4YG77</accession>
<dbReference type="EMBL" id="JAVIIV010000003">
    <property type="protein sequence ID" value="MDX8484852.1"/>
    <property type="molecule type" value="Genomic_DNA"/>
</dbReference>
<keyword evidence="11 15" id="KW-0066">ATP synthesis</keyword>
<dbReference type="PANTHER" id="PTHR33445:SF1">
    <property type="entry name" value="ATP SYNTHASE SUBUNIT B"/>
    <property type="match status" value="1"/>
</dbReference>
<organism evidence="18 19">
    <name type="scientific">Mesorhizobium humile</name>
    <dbReference type="NCBI Taxonomy" id="3072313"/>
    <lineage>
        <taxon>Bacteria</taxon>
        <taxon>Pseudomonadati</taxon>
        <taxon>Pseudomonadota</taxon>
        <taxon>Alphaproteobacteria</taxon>
        <taxon>Hyphomicrobiales</taxon>
        <taxon>Phyllobacteriaceae</taxon>
        <taxon>Mesorhizobium</taxon>
    </lineage>
</organism>
<keyword evidence="6 15" id="KW-0812">Transmembrane</keyword>
<evidence type="ECO:0000256" key="7">
    <source>
        <dbReference type="ARBA" id="ARBA00022781"/>
    </source>
</evidence>
<evidence type="ECO:0000256" key="17">
    <source>
        <dbReference type="SAM" id="Coils"/>
    </source>
</evidence>
<comment type="function">
    <text evidence="12 15">F(1)F(0) ATP synthase produces ATP from ADP in the presence of a proton or sodium gradient. F-type ATPases consist of two structural domains, F(1) containing the extramembraneous catalytic core and F(0) containing the membrane proton channel, linked together by a central stalk and a peripheral stalk. During catalysis, ATP synthesis in the catalytic domain of F(1) is coupled via a rotary mechanism of the central stalk subunits to proton translocation.</text>
</comment>
<keyword evidence="7 15" id="KW-0375">Hydrogen ion transport</keyword>
<name>A0ABU4YG77_9HYPH</name>
<reference evidence="18 19" key="1">
    <citation type="submission" date="2023-08" db="EMBL/GenBank/DDBJ databases">
        <title>Implementing the SeqCode for naming new Mesorhizobium species isolated from Vachellia karroo root nodules.</title>
        <authorList>
            <person name="Van Lill M."/>
        </authorList>
    </citation>
    <scope>NUCLEOTIDE SEQUENCE [LARGE SCALE GENOMIC DNA]</scope>
    <source>
        <strain evidence="18 19">VK2B</strain>
    </source>
</reference>
<feature type="transmembrane region" description="Helical" evidence="15">
    <location>
        <begin position="6"/>
        <end position="25"/>
    </location>
</feature>
<evidence type="ECO:0000313" key="19">
    <source>
        <dbReference type="Proteomes" id="UP001280156"/>
    </source>
</evidence>
<protein>
    <recommendedName>
        <fullName evidence="15">ATP synthase subunit b</fullName>
    </recommendedName>
    <alternativeName>
        <fullName evidence="15">ATP synthase F(0) sector subunit b</fullName>
    </alternativeName>
    <alternativeName>
        <fullName evidence="15">ATPase subunit I</fullName>
    </alternativeName>
    <alternativeName>
        <fullName evidence="15">F-type ATPase subunit b</fullName>
        <shortName evidence="15">F-ATPase subunit b</shortName>
    </alternativeName>
</protein>
<keyword evidence="5 15" id="KW-0138">CF(0)</keyword>
<evidence type="ECO:0000256" key="16">
    <source>
        <dbReference type="RuleBase" id="RU003848"/>
    </source>
</evidence>
<comment type="function">
    <text evidence="13">Component of the F(0) channel, it forms part of the peripheral stalk, linking F(1) to F(0). The b'-subunit is a diverged and duplicated form of b found in plants and photosynthetic bacteria.</text>
</comment>
<keyword evidence="8 15" id="KW-1133">Transmembrane helix</keyword>
<feature type="coiled-coil region" evidence="17">
    <location>
        <begin position="39"/>
        <end position="98"/>
    </location>
</feature>
<evidence type="ECO:0000313" key="18">
    <source>
        <dbReference type="EMBL" id="MDX8484852.1"/>
    </source>
</evidence>
<comment type="caution">
    <text evidence="18">The sequence shown here is derived from an EMBL/GenBank/DDBJ whole genome shotgun (WGS) entry which is preliminary data.</text>
</comment>
<evidence type="ECO:0000256" key="3">
    <source>
        <dbReference type="ARBA" id="ARBA00022448"/>
    </source>
</evidence>
<dbReference type="InterPro" id="IPR002146">
    <property type="entry name" value="ATP_synth_b/b'su_bac/chlpt"/>
</dbReference>
<evidence type="ECO:0000256" key="10">
    <source>
        <dbReference type="ARBA" id="ARBA00023136"/>
    </source>
</evidence>
<evidence type="ECO:0000256" key="12">
    <source>
        <dbReference type="ARBA" id="ARBA00025198"/>
    </source>
</evidence>
<dbReference type="Proteomes" id="UP001280156">
    <property type="component" value="Unassembled WGS sequence"/>
</dbReference>
<evidence type="ECO:0000256" key="6">
    <source>
        <dbReference type="ARBA" id="ARBA00022692"/>
    </source>
</evidence>
<evidence type="ECO:0000256" key="8">
    <source>
        <dbReference type="ARBA" id="ARBA00022989"/>
    </source>
</evidence>
<keyword evidence="17" id="KW-0175">Coiled coil</keyword>
<evidence type="ECO:0000256" key="1">
    <source>
        <dbReference type="ARBA" id="ARBA00004377"/>
    </source>
</evidence>
<evidence type="ECO:0000256" key="15">
    <source>
        <dbReference type="HAMAP-Rule" id="MF_01398"/>
    </source>
</evidence>
<evidence type="ECO:0000256" key="13">
    <source>
        <dbReference type="ARBA" id="ARBA00025614"/>
    </source>
</evidence>
<comment type="subunit">
    <text evidence="14 15">F-type ATPases have 2 components, F(1) - the catalytic core - and F(0) - the membrane proton channel. F(1) has five subunits: alpha(3), beta(3), gamma(1), delta(1), epsilon(1). F(0) has three main subunits: a(1), b(2) and c(10-14). The alpha and beta chains form an alternating ring which encloses part of the gamma chain. F(1) is attached to F(0) by a central stalk formed by the gamma and epsilon chains, while a peripheral stalk is formed by the delta and b chains.</text>
</comment>
<dbReference type="NCBIfam" id="NF006611">
    <property type="entry name" value="PRK09173.1"/>
    <property type="match status" value="1"/>
</dbReference>
<keyword evidence="10 15" id="KW-0472">Membrane</keyword>
<keyword evidence="3 15" id="KW-0813">Transport</keyword>
<dbReference type="InterPro" id="IPR050059">
    <property type="entry name" value="ATP_synthase_B_chain"/>
</dbReference>
<keyword evidence="4 15" id="KW-1003">Cell membrane</keyword>
<proteinExistence type="inferred from homology"/>
<dbReference type="Pfam" id="PF00430">
    <property type="entry name" value="ATP-synt_B"/>
    <property type="match status" value="1"/>
</dbReference>
<sequence>MDATSLATLWAAIALFIFLGAIIYLKVPGMLTKSLDARAVKISAELEEARRLREEAQQLLGQYQQKRKEAEKEAADIVAAAKREAELLASEAAKKTEDYVARRTALAEQKISQAEREAVSEVRASAVDIAVEAARALLAAKVDVKAGADLFKSALDDVKAKLN</sequence>
<gene>
    <name evidence="15" type="primary">atpF</name>
    <name evidence="18" type="ORF">RFM52_06590</name>
</gene>
<keyword evidence="19" id="KW-1185">Reference proteome</keyword>
<dbReference type="RefSeq" id="WP_320294697.1">
    <property type="nucleotide sequence ID" value="NZ_JAVIIU010000003.1"/>
</dbReference>
<evidence type="ECO:0000256" key="11">
    <source>
        <dbReference type="ARBA" id="ARBA00023310"/>
    </source>
</evidence>
<keyword evidence="9 15" id="KW-0406">Ion transport</keyword>
<evidence type="ECO:0000256" key="2">
    <source>
        <dbReference type="ARBA" id="ARBA00005513"/>
    </source>
</evidence>
<evidence type="ECO:0000256" key="14">
    <source>
        <dbReference type="ARBA" id="ARBA00025830"/>
    </source>
</evidence>
<evidence type="ECO:0000256" key="5">
    <source>
        <dbReference type="ARBA" id="ARBA00022547"/>
    </source>
</evidence>
<evidence type="ECO:0000256" key="9">
    <source>
        <dbReference type="ARBA" id="ARBA00023065"/>
    </source>
</evidence>
<dbReference type="HAMAP" id="MF_01398">
    <property type="entry name" value="ATP_synth_b_bprime"/>
    <property type="match status" value="1"/>
</dbReference>
<dbReference type="CDD" id="cd06503">
    <property type="entry name" value="ATP-synt_Fo_b"/>
    <property type="match status" value="1"/>
</dbReference>
<comment type="similarity">
    <text evidence="2 15 16">Belongs to the ATPase B chain family.</text>
</comment>